<name>A0A5J4TZT7_9EUKA</name>
<comment type="caution">
    <text evidence="2">The sequence shown here is derived from an EMBL/GenBank/DDBJ whole genome shotgun (WGS) entry which is preliminary data.</text>
</comment>
<reference evidence="2 3" key="1">
    <citation type="submission" date="2019-03" db="EMBL/GenBank/DDBJ databases">
        <title>Single cell metagenomics reveals metabolic interactions within the superorganism composed of flagellate Streblomastix strix and complex community of Bacteroidetes bacteria on its surface.</title>
        <authorList>
            <person name="Treitli S.C."/>
            <person name="Kolisko M."/>
            <person name="Husnik F."/>
            <person name="Keeling P."/>
            <person name="Hampl V."/>
        </authorList>
    </citation>
    <scope>NUCLEOTIDE SEQUENCE [LARGE SCALE GENOMIC DNA]</scope>
    <source>
        <strain evidence="2">ST1C</strain>
    </source>
</reference>
<evidence type="ECO:0000313" key="3">
    <source>
        <dbReference type="Proteomes" id="UP000324800"/>
    </source>
</evidence>
<proteinExistence type="predicted"/>
<dbReference type="Proteomes" id="UP000324800">
    <property type="component" value="Unassembled WGS sequence"/>
</dbReference>
<evidence type="ECO:0000313" key="2">
    <source>
        <dbReference type="EMBL" id="KAA6363966.1"/>
    </source>
</evidence>
<organism evidence="2 3">
    <name type="scientific">Streblomastix strix</name>
    <dbReference type="NCBI Taxonomy" id="222440"/>
    <lineage>
        <taxon>Eukaryota</taxon>
        <taxon>Metamonada</taxon>
        <taxon>Preaxostyla</taxon>
        <taxon>Oxymonadida</taxon>
        <taxon>Streblomastigidae</taxon>
        <taxon>Streblomastix</taxon>
    </lineage>
</organism>
<dbReference type="AlphaFoldDB" id="A0A5J4TZT7"/>
<feature type="region of interest" description="Disordered" evidence="1">
    <location>
        <begin position="1"/>
        <end position="52"/>
    </location>
</feature>
<feature type="non-terminal residue" evidence="2">
    <location>
        <position position="227"/>
    </location>
</feature>
<accession>A0A5J4TZT7</accession>
<dbReference type="EMBL" id="SNRW01022234">
    <property type="protein sequence ID" value="KAA6363966.1"/>
    <property type="molecule type" value="Genomic_DNA"/>
</dbReference>
<feature type="compositionally biased region" description="Polar residues" evidence="1">
    <location>
        <begin position="19"/>
        <end position="52"/>
    </location>
</feature>
<dbReference type="OrthoDB" id="439046at2759"/>
<evidence type="ECO:0000256" key="1">
    <source>
        <dbReference type="SAM" id="MobiDB-lite"/>
    </source>
</evidence>
<feature type="region of interest" description="Disordered" evidence="1">
    <location>
        <begin position="61"/>
        <end position="80"/>
    </location>
</feature>
<protein>
    <submittedName>
        <fullName evidence="2">Uncharacterized protein</fullName>
    </submittedName>
</protein>
<sequence>MKKIAAQKFGASFDLDPLSGQNQNQTIPSPLFGQQGNRPTTQSQASSFKNQSELPQVSYGLVSEPDNRRNPRPSNSSFSLIPSALKRNKKDPFLLFNYGNFLFSYHQNWMKAQQVYKLARACQPSLILRFVLYCNTKEGGETENARFNKNVQSGKRSEQKSITFENILAQAKQIHEAYIIAMKSLIMNVISPSINLQILLLDIYNDEDSAEIILQRAERIEVDNESL</sequence>
<gene>
    <name evidence="2" type="ORF">EZS28_040507</name>
</gene>